<dbReference type="STRING" id="658167.SAMN04488135_105160"/>
<sequence length="116" mass="12199">MPEADIKPAQLKGALRLIALLFGVLAIVIAVAAGLVHRWRLQAVDDQPAPAAALGPPPGLEAAPQISLAAYLAEKDRLIHGYAWIDKEKGLARIPLQAAMQAMTAKTGPAGRQEPP</sequence>
<evidence type="ECO:0000313" key="2">
    <source>
        <dbReference type="EMBL" id="SHH84446.1"/>
    </source>
</evidence>
<proteinExistence type="predicted"/>
<keyword evidence="3" id="KW-1185">Reference proteome</keyword>
<dbReference type="OrthoDB" id="129807at2"/>
<keyword evidence="1" id="KW-0812">Transmembrane</keyword>
<reference evidence="2 3" key="1">
    <citation type="submission" date="2016-11" db="EMBL/GenBank/DDBJ databases">
        <authorList>
            <person name="Jaros S."/>
            <person name="Januszkiewicz K."/>
            <person name="Wedrychowicz H."/>
        </authorList>
    </citation>
    <scope>NUCLEOTIDE SEQUENCE [LARGE SCALE GENOMIC DNA]</scope>
    <source>
        <strain evidence="2 3">CGMCC 1.10190</strain>
    </source>
</reference>
<keyword evidence="1" id="KW-0472">Membrane</keyword>
<name>A0A1M5WAD6_9BURK</name>
<organism evidence="2 3">
    <name type="scientific">Pollutimonas bauzanensis</name>
    <dbReference type="NCBI Taxonomy" id="658167"/>
    <lineage>
        <taxon>Bacteria</taxon>
        <taxon>Pseudomonadati</taxon>
        <taxon>Pseudomonadota</taxon>
        <taxon>Betaproteobacteria</taxon>
        <taxon>Burkholderiales</taxon>
        <taxon>Alcaligenaceae</taxon>
        <taxon>Pollutimonas</taxon>
    </lineage>
</organism>
<evidence type="ECO:0000256" key="1">
    <source>
        <dbReference type="SAM" id="Phobius"/>
    </source>
</evidence>
<dbReference type="RefSeq" id="WP_073103265.1">
    <property type="nucleotide sequence ID" value="NZ_FQXE01000005.1"/>
</dbReference>
<keyword evidence="1" id="KW-1133">Transmembrane helix</keyword>
<dbReference type="Proteomes" id="UP000184226">
    <property type="component" value="Unassembled WGS sequence"/>
</dbReference>
<accession>A0A1M5WAD6</accession>
<dbReference type="EMBL" id="FQXE01000005">
    <property type="protein sequence ID" value="SHH84446.1"/>
    <property type="molecule type" value="Genomic_DNA"/>
</dbReference>
<protein>
    <submittedName>
        <fullName evidence="2">Uncharacterized protein</fullName>
    </submittedName>
</protein>
<evidence type="ECO:0000313" key="3">
    <source>
        <dbReference type="Proteomes" id="UP000184226"/>
    </source>
</evidence>
<feature type="transmembrane region" description="Helical" evidence="1">
    <location>
        <begin position="17"/>
        <end position="36"/>
    </location>
</feature>
<dbReference type="AlphaFoldDB" id="A0A1M5WAD6"/>
<gene>
    <name evidence="2" type="ORF">SAMN04488135_105160</name>
</gene>